<feature type="transmembrane region" description="Helical" evidence="4">
    <location>
        <begin position="213"/>
        <end position="232"/>
    </location>
</feature>
<keyword evidence="4" id="KW-0812">Transmembrane</keyword>
<dbReference type="InterPro" id="IPR002885">
    <property type="entry name" value="PPR_rpt"/>
</dbReference>
<evidence type="ECO:0000313" key="5">
    <source>
        <dbReference type="EMBL" id="RRT58410.1"/>
    </source>
</evidence>
<keyword evidence="4" id="KW-0472">Membrane</keyword>
<gene>
    <name evidence="5" type="ORF">B296_00021043</name>
</gene>
<comment type="caution">
    <text evidence="5">The sequence shown here is derived from an EMBL/GenBank/DDBJ whole genome shotgun (WGS) entry which is preliminary data.</text>
</comment>
<evidence type="ECO:0000313" key="6">
    <source>
        <dbReference type="Proteomes" id="UP000287651"/>
    </source>
</evidence>
<accession>A0A426Z359</accession>
<dbReference type="Gene3D" id="1.25.40.10">
    <property type="entry name" value="Tetratricopeptide repeat domain"/>
    <property type="match status" value="1"/>
</dbReference>
<reference evidence="5 6" key="1">
    <citation type="journal article" date="2014" name="Agronomy (Basel)">
        <title>A Draft Genome Sequence for Ensete ventricosum, the Drought-Tolerant Tree Against Hunger.</title>
        <authorList>
            <person name="Harrison J."/>
            <person name="Moore K.A."/>
            <person name="Paszkiewicz K."/>
            <person name="Jones T."/>
            <person name="Grant M."/>
            <person name="Ambacheew D."/>
            <person name="Muzemil S."/>
            <person name="Studholme D.J."/>
        </authorList>
    </citation>
    <scope>NUCLEOTIDE SEQUENCE [LARGE SCALE GENOMIC DNA]</scope>
</reference>
<keyword evidence="1" id="KW-0677">Repeat</keyword>
<keyword evidence="4" id="KW-1133">Transmembrane helix</keyword>
<feature type="repeat" description="PPR" evidence="2">
    <location>
        <begin position="34"/>
        <end position="68"/>
    </location>
</feature>
<dbReference type="PROSITE" id="PS51375">
    <property type="entry name" value="PPR"/>
    <property type="match status" value="1"/>
</dbReference>
<sequence>MINRAYTQDAVAISILVNALTKNGTAQGLGLSIDEKAYTNMISYYGKAGRTEEASLLFTKMMEVGILPGRVFHSGRYVPVHQLTGTRTTYYRSVLSDSGCFRPLLHDFDCRRLISSGISEGRRKKKREKKTEKKRTWRFLYPIHHAIRCSRAKTAGEEDEEVEEEEGEEEENLEISSPDPSPMSEDRERFLLLSWEEEMSPCMGRRNEATSALFFFELILYYIIPSGMPYAYRSVPSTVPS</sequence>
<evidence type="ECO:0000256" key="4">
    <source>
        <dbReference type="SAM" id="Phobius"/>
    </source>
</evidence>
<evidence type="ECO:0000256" key="3">
    <source>
        <dbReference type="SAM" id="MobiDB-lite"/>
    </source>
</evidence>
<proteinExistence type="predicted"/>
<protein>
    <recommendedName>
        <fullName evidence="7">Pentacotripeptide-repeat region of PRORP domain-containing protein</fullName>
    </recommendedName>
</protein>
<organism evidence="5 6">
    <name type="scientific">Ensete ventricosum</name>
    <name type="common">Abyssinian banana</name>
    <name type="synonym">Musa ensete</name>
    <dbReference type="NCBI Taxonomy" id="4639"/>
    <lineage>
        <taxon>Eukaryota</taxon>
        <taxon>Viridiplantae</taxon>
        <taxon>Streptophyta</taxon>
        <taxon>Embryophyta</taxon>
        <taxon>Tracheophyta</taxon>
        <taxon>Spermatophyta</taxon>
        <taxon>Magnoliopsida</taxon>
        <taxon>Liliopsida</taxon>
        <taxon>Zingiberales</taxon>
        <taxon>Musaceae</taxon>
        <taxon>Ensete</taxon>
    </lineage>
</organism>
<dbReference type="EMBL" id="AMZH03008701">
    <property type="protein sequence ID" value="RRT58410.1"/>
    <property type="molecule type" value="Genomic_DNA"/>
</dbReference>
<dbReference type="Pfam" id="PF01535">
    <property type="entry name" value="PPR"/>
    <property type="match status" value="1"/>
</dbReference>
<dbReference type="AlphaFoldDB" id="A0A426Z359"/>
<dbReference type="InterPro" id="IPR011990">
    <property type="entry name" value="TPR-like_helical_dom_sf"/>
</dbReference>
<dbReference type="NCBIfam" id="TIGR00756">
    <property type="entry name" value="PPR"/>
    <property type="match status" value="1"/>
</dbReference>
<evidence type="ECO:0000256" key="1">
    <source>
        <dbReference type="ARBA" id="ARBA00022737"/>
    </source>
</evidence>
<dbReference type="Proteomes" id="UP000287651">
    <property type="component" value="Unassembled WGS sequence"/>
</dbReference>
<evidence type="ECO:0000256" key="2">
    <source>
        <dbReference type="PROSITE-ProRule" id="PRU00708"/>
    </source>
</evidence>
<feature type="region of interest" description="Disordered" evidence="3">
    <location>
        <begin position="151"/>
        <end position="185"/>
    </location>
</feature>
<name>A0A426Z359_ENSVE</name>
<evidence type="ECO:0008006" key="7">
    <source>
        <dbReference type="Google" id="ProtNLM"/>
    </source>
</evidence>
<feature type="compositionally biased region" description="Acidic residues" evidence="3">
    <location>
        <begin position="157"/>
        <end position="173"/>
    </location>
</feature>